<name>A0ABU6QNA8_9FABA</name>
<dbReference type="Proteomes" id="UP001341840">
    <property type="component" value="Unassembled WGS sequence"/>
</dbReference>
<evidence type="ECO:0000313" key="2">
    <source>
        <dbReference type="EMBL" id="MED6113096.1"/>
    </source>
</evidence>
<gene>
    <name evidence="2" type="ORF">PIB30_067775</name>
</gene>
<feature type="compositionally biased region" description="Acidic residues" evidence="1">
    <location>
        <begin position="395"/>
        <end position="405"/>
    </location>
</feature>
<evidence type="ECO:0000313" key="3">
    <source>
        <dbReference type="Proteomes" id="UP001341840"/>
    </source>
</evidence>
<dbReference type="PANTHER" id="PTHR46033:SF8">
    <property type="entry name" value="PROTEIN MAINTENANCE OF MERISTEMS-LIKE"/>
    <property type="match status" value="1"/>
</dbReference>
<organism evidence="2 3">
    <name type="scientific">Stylosanthes scabra</name>
    <dbReference type="NCBI Taxonomy" id="79078"/>
    <lineage>
        <taxon>Eukaryota</taxon>
        <taxon>Viridiplantae</taxon>
        <taxon>Streptophyta</taxon>
        <taxon>Embryophyta</taxon>
        <taxon>Tracheophyta</taxon>
        <taxon>Spermatophyta</taxon>
        <taxon>Magnoliopsida</taxon>
        <taxon>eudicotyledons</taxon>
        <taxon>Gunneridae</taxon>
        <taxon>Pentapetalae</taxon>
        <taxon>rosids</taxon>
        <taxon>fabids</taxon>
        <taxon>Fabales</taxon>
        <taxon>Fabaceae</taxon>
        <taxon>Papilionoideae</taxon>
        <taxon>50 kb inversion clade</taxon>
        <taxon>dalbergioids sensu lato</taxon>
        <taxon>Dalbergieae</taxon>
        <taxon>Pterocarpus clade</taxon>
        <taxon>Stylosanthes</taxon>
    </lineage>
</organism>
<feature type="region of interest" description="Disordered" evidence="1">
    <location>
        <begin position="485"/>
        <end position="505"/>
    </location>
</feature>
<dbReference type="EMBL" id="JASCZI010000714">
    <property type="protein sequence ID" value="MED6113096.1"/>
    <property type="molecule type" value="Genomic_DNA"/>
</dbReference>
<dbReference type="InterPro" id="IPR044824">
    <property type="entry name" value="MAIN-like"/>
</dbReference>
<keyword evidence="3" id="KW-1185">Reference proteome</keyword>
<feature type="region of interest" description="Disordered" evidence="1">
    <location>
        <begin position="389"/>
        <end position="410"/>
    </location>
</feature>
<comment type="caution">
    <text evidence="2">The sequence shown here is derived from an EMBL/GenBank/DDBJ whole genome shotgun (WGS) entry which is preliminary data.</text>
</comment>
<accession>A0ABU6QNA8</accession>
<evidence type="ECO:0000256" key="1">
    <source>
        <dbReference type="SAM" id="MobiDB-lite"/>
    </source>
</evidence>
<sequence length="577" mass="65375">MASQGEEQLERDADINRLDRTHHVAGAIEFQDPRTLAPRGIVPTMPPPDCLVPYIHEAGFGGPLQMRPFDYDMPLDVAYHLGLRTDGDPISGCVREFRVWYGTDTWEMAEEYLGGRPPAGGGRNYAGVRMTWLRQRVQMTPGYGAPPDVLRQPTASCRCGGSRCCETLTGAALYRGARPFSATGVIMDIPEIRTLLSTRQKCDGVPACFTFVWTPYMTPQWRAIEPAWVHEAAEIHTWLAMVPIVLFMYVRFHHVDLVKGQFGGEQPVPLHPVNLDGFLGATARGDDRWWPEELAYWYSFWRHRMSRDHQIQIVPTPHPDWPSREYTQWWAVACRQWFLTSDRLLQDPKGFQLPGDVPPAASQERDPIVLPRDAPACGRRARIQRPDIRRKGEGEDIPEVGGDEDVGGHGPVRHEPDLDFFSAQDVDLALFMEYGGGSGSQPGDGGPPLYRYGPPSDMYELFSCGEQRMDQIAHEYVTSRPTDDAVYRLSPPLQPHPDHSQPCQGFQYYQPSPQSFLRTSPQQQYQLSLTTLPRQHDDQAHQLVRPRAQRPQRDRRPPTCGTSSHLHHRPAHEGNRD</sequence>
<evidence type="ECO:0008006" key="4">
    <source>
        <dbReference type="Google" id="ProtNLM"/>
    </source>
</evidence>
<protein>
    <recommendedName>
        <fullName evidence="4">Aminotransferase-like plant mobile domain-containing protein</fullName>
    </recommendedName>
</protein>
<feature type="region of interest" description="Disordered" evidence="1">
    <location>
        <begin position="530"/>
        <end position="577"/>
    </location>
</feature>
<dbReference type="PANTHER" id="PTHR46033">
    <property type="entry name" value="PROTEIN MAIN-LIKE 2"/>
    <property type="match status" value="1"/>
</dbReference>
<reference evidence="2 3" key="1">
    <citation type="journal article" date="2023" name="Plants (Basel)">
        <title>Bridging the Gap: Combining Genomics and Transcriptomics Approaches to Understand Stylosanthes scabra, an Orphan Legume from the Brazilian Caatinga.</title>
        <authorList>
            <person name="Ferreira-Neto J.R.C."/>
            <person name="da Silva M.D."/>
            <person name="Binneck E."/>
            <person name="de Melo N.F."/>
            <person name="da Silva R.H."/>
            <person name="de Melo A.L.T.M."/>
            <person name="Pandolfi V."/>
            <person name="Bustamante F.O."/>
            <person name="Brasileiro-Vidal A.C."/>
            <person name="Benko-Iseppon A.M."/>
        </authorList>
    </citation>
    <scope>NUCLEOTIDE SEQUENCE [LARGE SCALE GENOMIC DNA]</scope>
    <source>
        <tissue evidence="2">Leaves</tissue>
    </source>
</reference>
<proteinExistence type="predicted"/>